<protein>
    <recommendedName>
        <fullName evidence="12">Cytochrome P450 714A1-like</fullName>
    </recommendedName>
</protein>
<comment type="similarity">
    <text evidence="2 9">Belongs to the cytochrome P450 family.</text>
</comment>
<evidence type="ECO:0000256" key="4">
    <source>
        <dbReference type="ARBA" id="ARBA00022723"/>
    </source>
</evidence>
<evidence type="ECO:0000313" key="10">
    <source>
        <dbReference type="EMBL" id="KAG6738658.1"/>
    </source>
</evidence>
<dbReference type="InterPro" id="IPR050665">
    <property type="entry name" value="Cytochrome_P450_Monooxygen"/>
</dbReference>
<keyword evidence="11" id="KW-1185">Reference proteome</keyword>
<dbReference type="GO" id="GO:0005506">
    <property type="term" value="F:iron ion binding"/>
    <property type="evidence" value="ECO:0007669"/>
    <property type="project" value="InterPro"/>
</dbReference>
<keyword evidence="8" id="KW-0472">Membrane</keyword>
<evidence type="ECO:0008006" key="12">
    <source>
        <dbReference type="Google" id="ProtNLM"/>
    </source>
</evidence>
<comment type="subcellular location">
    <subcellularLocation>
        <location evidence="1">Membrane</location>
        <topology evidence="1">Single-pass membrane protein</topology>
    </subcellularLocation>
</comment>
<keyword evidence="3 9" id="KW-0349">Heme</keyword>
<evidence type="ECO:0000256" key="5">
    <source>
        <dbReference type="ARBA" id="ARBA00023002"/>
    </source>
</evidence>
<dbReference type="EMBL" id="JAAWWB010000037">
    <property type="protein sequence ID" value="KAG6738658.1"/>
    <property type="molecule type" value="Genomic_DNA"/>
</dbReference>
<dbReference type="GO" id="GO:0020037">
    <property type="term" value="F:heme binding"/>
    <property type="evidence" value="ECO:0007669"/>
    <property type="project" value="InterPro"/>
</dbReference>
<evidence type="ECO:0000256" key="8">
    <source>
        <dbReference type="ARBA" id="ARBA00023136"/>
    </source>
</evidence>
<dbReference type="PANTHER" id="PTHR24282">
    <property type="entry name" value="CYTOCHROME P450 FAMILY MEMBER"/>
    <property type="match status" value="1"/>
</dbReference>
<evidence type="ECO:0000256" key="6">
    <source>
        <dbReference type="ARBA" id="ARBA00023004"/>
    </source>
</evidence>
<accession>A0A8X7XR59</accession>
<sequence length="529" mass="59387">MELSPPSLGLVSSLALLALVFFLMHVCYAVLLKSERIKRKLRMQGIQGPPPSFLYGNLPAMQKIQLNTLKASSFQAPDFIAHDYTSTVFPYFEQWRKEYELLHAGPVYTYSTGLRQHLYVNEPELVKEMNQMISLDLGKPSYLTKRMAPLLGSGIVRSNGLVWAQQRKIVAPEFYMDKVKGMVGLMVEAAQPLLKKWEEYIEAQGGITADVKVDEDLRELSAVVISRACFGSSYSKGKQIFSKLRSLQQTFSSQNILFGTTNFGFLPVKKKSKISNLEREVESLIWEAVKERQQECQETNSREKDLMLLLLEGAINDQSLGKDASKSFVVDNCKTIYFAGHESTAVAASWCLMLLALHPEWQVGIRKELAEISKDGLLSVDSLHHLKTVTMVIQEALRLYPPAAFVSREALEETQLGNIVISKGVCLWTLIPTLHRDPAVWGSDANEFKPERFARGVSKACKFPQAYIPFGVGPRLCLGKNFAMVELKVVLSLIVSKFSFSLSPKYHHSPAYRMIVEPGDGVQILIQKI</sequence>
<evidence type="ECO:0000256" key="9">
    <source>
        <dbReference type="RuleBase" id="RU000461"/>
    </source>
</evidence>
<keyword evidence="4 9" id="KW-0479">Metal-binding</keyword>
<dbReference type="OrthoDB" id="1470350at2759"/>
<organism evidence="10 11">
    <name type="scientific">Populus tomentosa</name>
    <name type="common">Chinese white poplar</name>
    <dbReference type="NCBI Taxonomy" id="118781"/>
    <lineage>
        <taxon>Eukaryota</taxon>
        <taxon>Viridiplantae</taxon>
        <taxon>Streptophyta</taxon>
        <taxon>Embryophyta</taxon>
        <taxon>Tracheophyta</taxon>
        <taxon>Spermatophyta</taxon>
        <taxon>Magnoliopsida</taxon>
        <taxon>eudicotyledons</taxon>
        <taxon>Gunneridae</taxon>
        <taxon>Pentapetalae</taxon>
        <taxon>rosids</taxon>
        <taxon>fabids</taxon>
        <taxon>Malpighiales</taxon>
        <taxon>Salicaceae</taxon>
        <taxon>Saliceae</taxon>
        <taxon>Populus</taxon>
    </lineage>
</organism>
<dbReference type="Pfam" id="PF00067">
    <property type="entry name" value="p450"/>
    <property type="match status" value="1"/>
</dbReference>
<reference evidence="10" key="1">
    <citation type="journal article" date="2020" name="bioRxiv">
        <title>Hybrid origin of Populus tomentosa Carr. identified through genome sequencing and phylogenomic analysis.</title>
        <authorList>
            <person name="An X."/>
            <person name="Gao K."/>
            <person name="Chen Z."/>
            <person name="Li J."/>
            <person name="Yang X."/>
            <person name="Yang X."/>
            <person name="Zhou J."/>
            <person name="Guo T."/>
            <person name="Zhao T."/>
            <person name="Huang S."/>
            <person name="Miao D."/>
            <person name="Khan W.U."/>
            <person name="Rao P."/>
            <person name="Ye M."/>
            <person name="Lei B."/>
            <person name="Liao W."/>
            <person name="Wang J."/>
            <person name="Ji L."/>
            <person name="Li Y."/>
            <person name="Guo B."/>
            <person name="Mustafa N.S."/>
            <person name="Li S."/>
            <person name="Yun Q."/>
            <person name="Keller S.R."/>
            <person name="Mao J."/>
            <person name="Zhang R."/>
            <person name="Strauss S.H."/>
        </authorList>
    </citation>
    <scope>NUCLEOTIDE SEQUENCE</scope>
    <source>
        <strain evidence="10">GM15</strain>
        <tissue evidence="10">Leaf</tissue>
    </source>
</reference>
<comment type="caution">
    <text evidence="10">The sequence shown here is derived from an EMBL/GenBank/DDBJ whole genome shotgun (WGS) entry which is preliminary data.</text>
</comment>
<name>A0A8X7XR59_POPTO</name>
<keyword evidence="7 9" id="KW-0503">Monooxygenase</keyword>
<dbReference type="GO" id="GO:0016020">
    <property type="term" value="C:membrane"/>
    <property type="evidence" value="ECO:0007669"/>
    <property type="project" value="UniProtKB-SubCell"/>
</dbReference>
<proteinExistence type="inferred from homology"/>
<evidence type="ECO:0000256" key="3">
    <source>
        <dbReference type="ARBA" id="ARBA00022617"/>
    </source>
</evidence>
<dbReference type="GO" id="GO:0016705">
    <property type="term" value="F:oxidoreductase activity, acting on paired donors, with incorporation or reduction of molecular oxygen"/>
    <property type="evidence" value="ECO:0007669"/>
    <property type="project" value="InterPro"/>
</dbReference>
<dbReference type="GO" id="GO:0004497">
    <property type="term" value="F:monooxygenase activity"/>
    <property type="evidence" value="ECO:0007669"/>
    <property type="project" value="UniProtKB-KW"/>
</dbReference>
<dbReference type="Proteomes" id="UP000886885">
    <property type="component" value="Chromosome 19A"/>
</dbReference>
<keyword evidence="5 9" id="KW-0560">Oxidoreductase</keyword>
<dbReference type="PROSITE" id="PS00086">
    <property type="entry name" value="CYTOCHROME_P450"/>
    <property type="match status" value="1"/>
</dbReference>
<keyword evidence="6 9" id="KW-0408">Iron</keyword>
<evidence type="ECO:0000256" key="1">
    <source>
        <dbReference type="ARBA" id="ARBA00004167"/>
    </source>
</evidence>
<dbReference type="PANTHER" id="PTHR24282:SF36">
    <property type="entry name" value="CYTOCHROME P450 714A1-RELATED"/>
    <property type="match status" value="1"/>
</dbReference>
<evidence type="ECO:0000256" key="2">
    <source>
        <dbReference type="ARBA" id="ARBA00010617"/>
    </source>
</evidence>
<gene>
    <name evidence="10" type="ORF">POTOM_058280</name>
</gene>
<evidence type="ECO:0000256" key="7">
    <source>
        <dbReference type="ARBA" id="ARBA00023033"/>
    </source>
</evidence>
<dbReference type="InterPro" id="IPR001128">
    <property type="entry name" value="Cyt_P450"/>
</dbReference>
<dbReference type="InterPro" id="IPR017972">
    <property type="entry name" value="Cyt_P450_CS"/>
</dbReference>
<dbReference type="AlphaFoldDB" id="A0A8X7XR59"/>
<evidence type="ECO:0000313" key="11">
    <source>
        <dbReference type="Proteomes" id="UP000886885"/>
    </source>
</evidence>